<proteinExistence type="predicted"/>
<evidence type="ECO:0000259" key="1">
    <source>
        <dbReference type="Pfam" id="PF04471"/>
    </source>
</evidence>
<keyword evidence="3" id="KW-1185">Reference proteome</keyword>
<gene>
    <name evidence="2" type="ORF">ACI2L5_38500</name>
</gene>
<dbReference type="InterPro" id="IPR011856">
    <property type="entry name" value="tRNA_endonuc-like_dom_sf"/>
</dbReference>
<keyword evidence="2" id="KW-0378">Hydrolase</keyword>
<keyword evidence="2" id="KW-0540">Nuclease</keyword>
<dbReference type="InterPro" id="IPR052906">
    <property type="entry name" value="Type_IV_Methyl-Rstrct_Enzyme"/>
</dbReference>
<comment type="caution">
    <text evidence="2">The sequence shown here is derived from an EMBL/GenBank/DDBJ whole genome shotgun (WGS) entry which is preliminary data.</text>
</comment>
<dbReference type="RefSeq" id="WP_404748140.1">
    <property type="nucleotide sequence ID" value="NZ_JBJDQH010000015.1"/>
</dbReference>
<feature type="domain" description="Restriction endonuclease type IV Mrr" evidence="1">
    <location>
        <begin position="206"/>
        <end position="319"/>
    </location>
</feature>
<dbReference type="Proteomes" id="UP001620295">
    <property type="component" value="Unassembled WGS sequence"/>
</dbReference>
<accession>A0ABW8LYY7</accession>
<dbReference type="EMBL" id="JBJDQH010000015">
    <property type="protein sequence ID" value="MFK4270778.1"/>
    <property type="molecule type" value="Genomic_DNA"/>
</dbReference>
<keyword evidence="2" id="KW-0255">Endonuclease</keyword>
<dbReference type="InterPro" id="IPR011335">
    <property type="entry name" value="Restrct_endonuc-II-like"/>
</dbReference>
<dbReference type="Gene3D" id="3.40.1350.10">
    <property type="match status" value="1"/>
</dbReference>
<dbReference type="Pfam" id="PF04471">
    <property type="entry name" value="Mrr_cat"/>
    <property type="match status" value="1"/>
</dbReference>
<name>A0ABW8LYY7_9ACTN</name>
<evidence type="ECO:0000313" key="2">
    <source>
        <dbReference type="EMBL" id="MFK4270778.1"/>
    </source>
</evidence>
<dbReference type="PANTHER" id="PTHR30015:SF6">
    <property type="entry name" value="SLL1429 PROTEIN"/>
    <property type="match status" value="1"/>
</dbReference>
<reference evidence="2 3" key="1">
    <citation type="submission" date="2024-11" db="EMBL/GenBank/DDBJ databases">
        <title>The Natural Products Discovery Center: Release of the First 8490 Sequenced Strains for Exploring Actinobacteria Biosynthetic Diversity.</title>
        <authorList>
            <person name="Kalkreuter E."/>
            <person name="Kautsar S.A."/>
            <person name="Yang D."/>
            <person name="Bader C.D."/>
            <person name="Teijaro C.N."/>
            <person name="Fluegel L."/>
            <person name="Davis C.M."/>
            <person name="Simpson J.R."/>
            <person name="Lauterbach L."/>
            <person name="Steele A.D."/>
            <person name="Gui C."/>
            <person name="Meng S."/>
            <person name="Li G."/>
            <person name="Viehrig K."/>
            <person name="Ye F."/>
            <person name="Su P."/>
            <person name="Kiefer A.F."/>
            <person name="Nichols A."/>
            <person name="Cepeda A.J."/>
            <person name="Yan W."/>
            <person name="Fan B."/>
            <person name="Jiang Y."/>
            <person name="Adhikari A."/>
            <person name="Zheng C.-J."/>
            <person name="Schuster L."/>
            <person name="Cowan T.M."/>
            <person name="Smanski M.J."/>
            <person name="Chevrette M.G."/>
            <person name="De Carvalho L.P.S."/>
            <person name="Shen B."/>
        </authorList>
    </citation>
    <scope>NUCLEOTIDE SEQUENCE [LARGE SCALE GENOMIC DNA]</scope>
    <source>
        <strain evidence="2 3">NPDC020863</strain>
    </source>
</reference>
<dbReference type="GO" id="GO:0004519">
    <property type="term" value="F:endonuclease activity"/>
    <property type="evidence" value="ECO:0007669"/>
    <property type="project" value="UniProtKB-KW"/>
</dbReference>
<evidence type="ECO:0000313" key="3">
    <source>
        <dbReference type="Proteomes" id="UP001620295"/>
    </source>
</evidence>
<sequence>MKRIEYKSDVGHLPSEMSETVDWATEILLLVAESSRLPDEFPLHLEFQGRQELNMSEVTYASNMAHIHVGRCNDLLKMVALLRSRAHATADGDILGRHPRSEVAKFIAALDRIDAQVKVLFDETIQQKAAFQYVNETRRRRRTCCWRPPGYLLTRRLLQIFEPGLLNLVRLDTKLYEAADHLRVFLNSQASDLFRKPGTASIEQLDSAGHKEFEKICARLLERDGLQIVQAHGKKGDLAADVIGADRYGQRFVLQCKHFSRVTDKVGSETVQQVNGTARPIHNASTILIVTNGGFTTDARKLANLFKIHLIGRAQLKRWAAAGDDLSQIMTRDQLS</sequence>
<dbReference type="SUPFAM" id="SSF52980">
    <property type="entry name" value="Restriction endonuclease-like"/>
    <property type="match status" value="1"/>
</dbReference>
<protein>
    <submittedName>
        <fullName evidence="2">Restriction endonuclease</fullName>
    </submittedName>
</protein>
<organism evidence="2 3">
    <name type="scientific">Streptomyces milbemycinicus</name>
    <dbReference type="NCBI Taxonomy" id="476552"/>
    <lineage>
        <taxon>Bacteria</taxon>
        <taxon>Bacillati</taxon>
        <taxon>Actinomycetota</taxon>
        <taxon>Actinomycetes</taxon>
        <taxon>Kitasatosporales</taxon>
        <taxon>Streptomycetaceae</taxon>
        <taxon>Streptomyces</taxon>
    </lineage>
</organism>
<dbReference type="PANTHER" id="PTHR30015">
    <property type="entry name" value="MRR RESTRICTION SYSTEM PROTEIN"/>
    <property type="match status" value="1"/>
</dbReference>
<dbReference type="InterPro" id="IPR007560">
    <property type="entry name" value="Restrct_endonuc_IV_Mrr"/>
</dbReference>